<evidence type="ECO:0000256" key="4">
    <source>
        <dbReference type="ARBA" id="ARBA00022840"/>
    </source>
</evidence>
<dbReference type="RefSeq" id="WP_146391707.1">
    <property type="nucleotide sequence ID" value="NZ_SJPK01000005.1"/>
</dbReference>
<dbReference type="CDD" id="cd05401">
    <property type="entry name" value="NT_GlnE_GlnD_like"/>
    <property type="match status" value="1"/>
</dbReference>
<evidence type="ECO:0000256" key="2">
    <source>
        <dbReference type="ARBA" id="ARBA00022695"/>
    </source>
</evidence>
<evidence type="ECO:0000313" key="10">
    <source>
        <dbReference type="Proteomes" id="UP000318053"/>
    </source>
</evidence>
<feature type="domain" description="PII-uridylyltransferase/Glutamine-synthetase adenylyltransferase" evidence="8">
    <location>
        <begin position="944"/>
        <end position="1076"/>
    </location>
</feature>
<dbReference type="InterPro" id="IPR023057">
    <property type="entry name" value="GlnE"/>
</dbReference>
<dbReference type="GO" id="GO:0000820">
    <property type="term" value="P:regulation of glutamine family amino acid metabolic process"/>
    <property type="evidence" value="ECO:0007669"/>
    <property type="project" value="TreeGrafter"/>
</dbReference>
<dbReference type="SUPFAM" id="SSF81301">
    <property type="entry name" value="Nucleotidyltransferase"/>
    <property type="match status" value="3"/>
</dbReference>
<dbReference type="InterPro" id="IPR005190">
    <property type="entry name" value="GlnE_rpt_dom"/>
</dbReference>
<dbReference type="EMBL" id="SJPK01000005">
    <property type="protein sequence ID" value="TWT66639.1"/>
    <property type="molecule type" value="Genomic_DNA"/>
</dbReference>
<name>A0A5C5XVZ0_9BACT</name>
<evidence type="ECO:0000259" key="7">
    <source>
        <dbReference type="Pfam" id="PF03710"/>
    </source>
</evidence>
<protein>
    <submittedName>
        <fullName evidence="9">Glutamate-ammonia-ligase adenylyltransferase</fullName>
        <ecNumber evidence="9">2.7.7.42</ecNumber>
    </submittedName>
</protein>
<evidence type="ECO:0000256" key="6">
    <source>
        <dbReference type="ARBA" id="ARBA00023268"/>
    </source>
</evidence>
<keyword evidence="1 9" id="KW-0808">Transferase</keyword>
<dbReference type="Gene3D" id="1.20.120.330">
    <property type="entry name" value="Nucleotidyltransferases domain 2"/>
    <property type="match status" value="2"/>
</dbReference>
<evidence type="ECO:0000256" key="1">
    <source>
        <dbReference type="ARBA" id="ARBA00022679"/>
    </source>
</evidence>
<dbReference type="Proteomes" id="UP000318053">
    <property type="component" value="Unassembled WGS sequence"/>
</dbReference>
<keyword evidence="2 9" id="KW-0548">Nucleotidyltransferase</keyword>
<dbReference type="Gene3D" id="1.20.120.1510">
    <property type="match status" value="1"/>
</dbReference>
<keyword evidence="6" id="KW-0511">Multifunctional enzyme</keyword>
<dbReference type="Pfam" id="PF08335">
    <property type="entry name" value="GlnD_UR_UTase"/>
    <property type="match status" value="2"/>
</dbReference>
<keyword evidence="4" id="KW-0067">ATP-binding</keyword>
<dbReference type="GO" id="GO:0016874">
    <property type="term" value="F:ligase activity"/>
    <property type="evidence" value="ECO:0007669"/>
    <property type="project" value="UniProtKB-KW"/>
</dbReference>
<sequence length="1081" mass="118872">MTTAVNSFDDYAPLVESRFGDAPAALEALAEIAASSVAPDLLTGLWAALHDHLGAVDDASEAVRLLARFVEVSRSPTSLLALFERDPQALPALLQVLSTSPAVAELLISDPESFDLIRASDGRPTSREQLRDELAHELRTTASNPRAAVAIRRYVGREVLRIAYGEFVRGLAPDRVTRQISHLTDAVLSSALDFTIDQVASKFQLPQRIDASKPRYAIIALGNYGGEEIGYDSPLDLLLLCDQIDRRNESHVRFNRHIVAGLISLLGSNRGPVVSIHLRFVQQPGEEFAVSDTHRLSDFARPGESSTRKIEFHAAGHAAAYYERENQTFQRLAFVKARVAAGDRGLGDWFLKLLEPWVYHRILSRSEIADIRVLRRKLEKRALTADAQRGTPIADCPGGRRDIELTIQFLQLLHGGELPEVRVPGTLDAIAALNRHGCLTQQEASILSENHARLCRLEHHLAVLLNHRVTYLPDDDAIRTRLAWRLGVRREVDDQDGGGEHAEGEVSIGDRERFEKLLDDTFDVNRKIINHLTSQKVAASPVTVAENENVSAAPREKLAPDVDAVAIETEMILDPEPDPDTFAEVLRGHGFSDLDRAIDQISSLSHETVSFLSPRRCRQFFAGVAPQLLREIAKTPAPDQTLDRLVEVADSIGAKATLWELLGTNEATLSLMVNLCSLTPYLTGILTAQPGMIDELVDSLLMNRLPPAERLDTQSIRLCQSADDLTPILQTFRAGCHLMIGARDLLGKETVDAIGQSLSDTADACLRRVIEQEHKRLSARYGDPLGEDNEPVEMVAVALGKYGGREPNYHSDLDLTFLYTTEGETQRRVGGPKATLSNRQFFNQLAQNVIRAIDSPTERLYEIDTPLAEGADETVLAYSIGQFVKPFRLGGAPLWRRAALCQARPFSGSRRNQELVSAAIAKAIRLTPWRDSQLADFKTLRQRAESTAAPGNLKRGLGGTVDVQTIVAAGVLKSAASLDTEIATGIPAALSDLAEAGVYDPRDTQTLASNYRYLRTVEAKLRLIDTPARHELPLSADGGADTLEMKQLAALLGEPEPCEIVRRCDQVRASNRELFDRLLSA</sequence>
<keyword evidence="9" id="KW-0436">Ligase</keyword>
<dbReference type="EC" id="2.7.7.42" evidence="9"/>
<dbReference type="InterPro" id="IPR013546">
    <property type="entry name" value="PII_UdlTrfase/GS_AdlTrfase"/>
</dbReference>
<dbReference type="GO" id="GO:0008882">
    <property type="term" value="F:[glutamate-ammonia-ligase] adenylyltransferase activity"/>
    <property type="evidence" value="ECO:0007669"/>
    <property type="project" value="UniProtKB-EC"/>
</dbReference>
<comment type="caution">
    <text evidence="9">The sequence shown here is derived from an EMBL/GenBank/DDBJ whole genome shotgun (WGS) entry which is preliminary data.</text>
</comment>
<feature type="domain" description="Glutamate-ammonia ligase adenylyltransferase repeated" evidence="7">
    <location>
        <begin position="92"/>
        <end position="248"/>
    </location>
</feature>
<keyword evidence="5" id="KW-0460">Magnesium</keyword>
<dbReference type="AlphaFoldDB" id="A0A5C5XVZ0"/>
<dbReference type="Gene3D" id="3.30.460.10">
    <property type="entry name" value="Beta Polymerase, domain 2"/>
    <property type="match status" value="2"/>
</dbReference>
<evidence type="ECO:0000259" key="8">
    <source>
        <dbReference type="Pfam" id="PF08335"/>
    </source>
</evidence>
<dbReference type="PANTHER" id="PTHR30621">
    <property type="entry name" value="GLUTAMINE SYNTHETASE ADENYLYLTRANSFERASE"/>
    <property type="match status" value="1"/>
</dbReference>
<dbReference type="PANTHER" id="PTHR30621:SF0">
    <property type="entry name" value="BIFUNCTIONAL GLUTAMINE SYNTHETASE ADENYLYLTRANSFERASE_ADENYLYL-REMOVING ENZYME"/>
    <property type="match status" value="1"/>
</dbReference>
<proteinExistence type="predicted"/>
<gene>
    <name evidence="9" type="primary">glnE</name>
    <name evidence="9" type="ORF">CA85_27360</name>
</gene>
<keyword evidence="10" id="KW-1185">Reference proteome</keyword>
<evidence type="ECO:0000256" key="5">
    <source>
        <dbReference type="ARBA" id="ARBA00022842"/>
    </source>
</evidence>
<accession>A0A5C5XVZ0</accession>
<keyword evidence="3" id="KW-0547">Nucleotide-binding</keyword>
<dbReference type="GO" id="GO:0005829">
    <property type="term" value="C:cytosol"/>
    <property type="evidence" value="ECO:0007669"/>
    <property type="project" value="TreeGrafter"/>
</dbReference>
<feature type="domain" description="Glutamate-ammonia ligase adenylyltransferase repeated" evidence="7">
    <location>
        <begin position="672"/>
        <end position="913"/>
    </location>
</feature>
<organism evidence="9 10">
    <name type="scientific">Allorhodopirellula solitaria</name>
    <dbReference type="NCBI Taxonomy" id="2527987"/>
    <lineage>
        <taxon>Bacteria</taxon>
        <taxon>Pseudomonadati</taxon>
        <taxon>Planctomycetota</taxon>
        <taxon>Planctomycetia</taxon>
        <taxon>Pirellulales</taxon>
        <taxon>Pirellulaceae</taxon>
        <taxon>Allorhodopirellula</taxon>
    </lineage>
</organism>
<feature type="domain" description="PII-uridylyltransferase/Glutamine-synthetase adenylyltransferase" evidence="8">
    <location>
        <begin position="389"/>
        <end position="492"/>
    </location>
</feature>
<dbReference type="SUPFAM" id="SSF81593">
    <property type="entry name" value="Nucleotidyltransferase substrate binding subunit/domain"/>
    <property type="match status" value="2"/>
</dbReference>
<dbReference type="OrthoDB" id="9759366at2"/>
<dbReference type="GO" id="GO:0005524">
    <property type="term" value="F:ATP binding"/>
    <property type="evidence" value="ECO:0007669"/>
    <property type="project" value="UniProtKB-KW"/>
</dbReference>
<evidence type="ECO:0000313" key="9">
    <source>
        <dbReference type="EMBL" id="TWT66639.1"/>
    </source>
</evidence>
<dbReference type="InterPro" id="IPR043519">
    <property type="entry name" value="NT_sf"/>
</dbReference>
<dbReference type="Pfam" id="PF03710">
    <property type="entry name" value="GlnE"/>
    <property type="match status" value="2"/>
</dbReference>
<reference evidence="9 10" key="1">
    <citation type="submission" date="2019-02" db="EMBL/GenBank/DDBJ databases">
        <title>Deep-cultivation of Planctomycetes and their phenomic and genomic characterization uncovers novel biology.</title>
        <authorList>
            <person name="Wiegand S."/>
            <person name="Jogler M."/>
            <person name="Boedeker C."/>
            <person name="Pinto D."/>
            <person name="Vollmers J."/>
            <person name="Rivas-Marin E."/>
            <person name="Kohn T."/>
            <person name="Peeters S.H."/>
            <person name="Heuer A."/>
            <person name="Rast P."/>
            <person name="Oberbeckmann S."/>
            <person name="Bunk B."/>
            <person name="Jeske O."/>
            <person name="Meyerdierks A."/>
            <person name="Storesund J.E."/>
            <person name="Kallscheuer N."/>
            <person name="Luecker S."/>
            <person name="Lage O.M."/>
            <person name="Pohl T."/>
            <person name="Merkel B.J."/>
            <person name="Hornburger P."/>
            <person name="Mueller R.-W."/>
            <person name="Bruemmer F."/>
            <person name="Labrenz M."/>
            <person name="Spormann A.M."/>
            <person name="Op Den Camp H."/>
            <person name="Overmann J."/>
            <person name="Amann R."/>
            <person name="Jetten M.S.M."/>
            <person name="Mascher T."/>
            <person name="Medema M.H."/>
            <person name="Devos D.P."/>
            <person name="Kaster A.-K."/>
            <person name="Ovreas L."/>
            <person name="Rohde M."/>
            <person name="Galperin M.Y."/>
            <person name="Jogler C."/>
        </authorList>
    </citation>
    <scope>NUCLEOTIDE SEQUENCE [LARGE SCALE GENOMIC DNA]</scope>
    <source>
        <strain evidence="9 10">CA85</strain>
    </source>
</reference>
<evidence type="ECO:0000256" key="3">
    <source>
        <dbReference type="ARBA" id="ARBA00022741"/>
    </source>
</evidence>